<dbReference type="EMBL" id="ML211200">
    <property type="protein sequence ID" value="TFK86418.1"/>
    <property type="molecule type" value="Genomic_DNA"/>
</dbReference>
<protein>
    <submittedName>
        <fullName evidence="1">Uncharacterized protein</fullName>
    </submittedName>
</protein>
<sequence length="57" mass="6379">MRVTTPAVRRLGCVSEPLSSRGIAMRCQDIVTNEGLKPSPQAWLAVQEEAVRRSDRR</sequence>
<accession>A0A5C3PCV3</accession>
<evidence type="ECO:0000313" key="1">
    <source>
        <dbReference type="EMBL" id="TFK86418.1"/>
    </source>
</evidence>
<dbReference type="AlphaFoldDB" id="A0A5C3PCV3"/>
<dbReference type="Proteomes" id="UP000308197">
    <property type="component" value="Unassembled WGS sequence"/>
</dbReference>
<proteinExistence type="predicted"/>
<evidence type="ECO:0000313" key="2">
    <source>
        <dbReference type="Proteomes" id="UP000308197"/>
    </source>
</evidence>
<keyword evidence="2" id="KW-1185">Reference proteome</keyword>
<reference evidence="1 2" key="1">
    <citation type="journal article" date="2019" name="Nat. Ecol. Evol.">
        <title>Megaphylogeny resolves global patterns of mushroom evolution.</title>
        <authorList>
            <person name="Varga T."/>
            <person name="Krizsan K."/>
            <person name="Foldi C."/>
            <person name="Dima B."/>
            <person name="Sanchez-Garcia M."/>
            <person name="Sanchez-Ramirez S."/>
            <person name="Szollosi G.J."/>
            <person name="Szarkandi J.G."/>
            <person name="Papp V."/>
            <person name="Albert L."/>
            <person name="Andreopoulos W."/>
            <person name="Angelini C."/>
            <person name="Antonin V."/>
            <person name="Barry K.W."/>
            <person name="Bougher N.L."/>
            <person name="Buchanan P."/>
            <person name="Buyck B."/>
            <person name="Bense V."/>
            <person name="Catcheside P."/>
            <person name="Chovatia M."/>
            <person name="Cooper J."/>
            <person name="Damon W."/>
            <person name="Desjardin D."/>
            <person name="Finy P."/>
            <person name="Geml J."/>
            <person name="Haridas S."/>
            <person name="Hughes K."/>
            <person name="Justo A."/>
            <person name="Karasinski D."/>
            <person name="Kautmanova I."/>
            <person name="Kiss B."/>
            <person name="Kocsube S."/>
            <person name="Kotiranta H."/>
            <person name="LaButti K.M."/>
            <person name="Lechner B.E."/>
            <person name="Liimatainen K."/>
            <person name="Lipzen A."/>
            <person name="Lukacs Z."/>
            <person name="Mihaltcheva S."/>
            <person name="Morgado L.N."/>
            <person name="Niskanen T."/>
            <person name="Noordeloos M.E."/>
            <person name="Ohm R.A."/>
            <person name="Ortiz-Santana B."/>
            <person name="Ovrebo C."/>
            <person name="Racz N."/>
            <person name="Riley R."/>
            <person name="Savchenko A."/>
            <person name="Shiryaev A."/>
            <person name="Soop K."/>
            <person name="Spirin V."/>
            <person name="Szebenyi C."/>
            <person name="Tomsovsky M."/>
            <person name="Tulloss R.E."/>
            <person name="Uehling J."/>
            <person name="Grigoriev I.V."/>
            <person name="Vagvolgyi C."/>
            <person name="Papp T."/>
            <person name="Martin F.M."/>
            <person name="Miettinen O."/>
            <person name="Hibbett D.S."/>
            <person name="Nagy L.G."/>
        </authorList>
    </citation>
    <scope>NUCLEOTIDE SEQUENCE [LARGE SCALE GENOMIC DNA]</scope>
    <source>
        <strain evidence="1 2">HHB13444</strain>
    </source>
</reference>
<gene>
    <name evidence="1" type="ORF">K466DRAFT_587243</name>
</gene>
<dbReference type="InParanoid" id="A0A5C3PCV3"/>
<organism evidence="1 2">
    <name type="scientific">Polyporus arcularius HHB13444</name>
    <dbReference type="NCBI Taxonomy" id="1314778"/>
    <lineage>
        <taxon>Eukaryota</taxon>
        <taxon>Fungi</taxon>
        <taxon>Dikarya</taxon>
        <taxon>Basidiomycota</taxon>
        <taxon>Agaricomycotina</taxon>
        <taxon>Agaricomycetes</taxon>
        <taxon>Polyporales</taxon>
        <taxon>Polyporaceae</taxon>
        <taxon>Polyporus</taxon>
    </lineage>
</organism>
<name>A0A5C3PCV3_9APHY</name>